<feature type="transmembrane region" description="Helical" evidence="1">
    <location>
        <begin position="29"/>
        <end position="49"/>
    </location>
</feature>
<dbReference type="AlphaFoldDB" id="A0AA40C4S6"/>
<dbReference type="EMBL" id="JAULSR010000003">
    <property type="protein sequence ID" value="KAK0625386.1"/>
    <property type="molecule type" value="Genomic_DNA"/>
</dbReference>
<dbReference type="Proteomes" id="UP001174934">
    <property type="component" value="Unassembled WGS sequence"/>
</dbReference>
<comment type="caution">
    <text evidence="2">The sequence shown here is derived from an EMBL/GenBank/DDBJ whole genome shotgun (WGS) entry which is preliminary data.</text>
</comment>
<evidence type="ECO:0000313" key="2">
    <source>
        <dbReference type="EMBL" id="KAK0625386.1"/>
    </source>
</evidence>
<keyword evidence="1" id="KW-0472">Membrane</keyword>
<organism evidence="2 3">
    <name type="scientific">Bombardia bombarda</name>
    <dbReference type="NCBI Taxonomy" id="252184"/>
    <lineage>
        <taxon>Eukaryota</taxon>
        <taxon>Fungi</taxon>
        <taxon>Dikarya</taxon>
        <taxon>Ascomycota</taxon>
        <taxon>Pezizomycotina</taxon>
        <taxon>Sordariomycetes</taxon>
        <taxon>Sordariomycetidae</taxon>
        <taxon>Sordariales</taxon>
        <taxon>Lasiosphaeriaceae</taxon>
        <taxon>Bombardia</taxon>
    </lineage>
</organism>
<reference evidence="2" key="1">
    <citation type="submission" date="2023-06" db="EMBL/GenBank/DDBJ databases">
        <title>Genome-scale phylogeny and comparative genomics of the fungal order Sordariales.</title>
        <authorList>
            <consortium name="Lawrence Berkeley National Laboratory"/>
            <person name="Hensen N."/>
            <person name="Bonometti L."/>
            <person name="Westerberg I."/>
            <person name="Brannstrom I.O."/>
            <person name="Guillou S."/>
            <person name="Cros-Aarteil S."/>
            <person name="Calhoun S."/>
            <person name="Haridas S."/>
            <person name="Kuo A."/>
            <person name="Mondo S."/>
            <person name="Pangilinan J."/>
            <person name="Riley R."/>
            <person name="LaButti K."/>
            <person name="Andreopoulos B."/>
            <person name="Lipzen A."/>
            <person name="Chen C."/>
            <person name="Yanf M."/>
            <person name="Daum C."/>
            <person name="Ng V."/>
            <person name="Clum A."/>
            <person name="Steindorff A."/>
            <person name="Ohm R."/>
            <person name="Martin F."/>
            <person name="Silar P."/>
            <person name="Natvig D."/>
            <person name="Lalanne C."/>
            <person name="Gautier V."/>
            <person name="Ament-velasquez S.L."/>
            <person name="Kruys A."/>
            <person name="Hutchinson M.I."/>
            <person name="Powell A.J."/>
            <person name="Barry K."/>
            <person name="Miller A.N."/>
            <person name="Grigoriev I.V."/>
            <person name="Debuchy R."/>
            <person name="Gladieux P."/>
            <person name="Thoren M.H."/>
            <person name="Johannesson H."/>
        </authorList>
    </citation>
    <scope>NUCLEOTIDE SEQUENCE</scope>
    <source>
        <strain evidence="2">SMH3391-2</strain>
    </source>
</reference>
<evidence type="ECO:0000256" key="1">
    <source>
        <dbReference type="SAM" id="Phobius"/>
    </source>
</evidence>
<keyword evidence="1" id="KW-0812">Transmembrane</keyword>
<keyword evidence="3" id="KW-1185">Reference proteome</keyword>
<keyword evidence="1" id="KW-1133">Transmembrane helix</keyword>
<evidence type="ECO:0000313" key="3">
    <source>
        <dbReference type="Proteomes" id="UP001174934"/>
    </source>
</evidence>
<accession>A0AA40C4S6</accession>
<feature type="transmembrane region" description="Helical" evidence="1">
    <location>
        <begin position="146"/>
        <end position="171"/>
    </location>
</feature>
<proteinExistence type="predicted"/>
<sequence length="485" mass="53063">MKFPGSVNMAELTASVASLSQKVAWNSSALRLSVAAAVILIGLYLYILLPSIRLFNTYGRDGDPSLEHDDAINSPSSGYLFSCLIPSITSTPPSLPCTDGTVVYPSWYPLDGTTISVPAYATWGCGLVSANAGSSRSNDPELASGAFLFLVVGLPVIFLAIVGACGLGCLVSRRREARRDRERVQRVGFGVFEVEGEGDENLVWDLAAALSPLIHFLHRDSNYPTIAQSSDSELLLVPDRHSGALNLVHLTLACWDAHAAVVRRNRALRNKSILRAFRTKISHGYGGSKTLYLNLDLRSDVVCLGGADAGRGEADAVLDWAESSHIMFTGARRFAIRYQAEWDVNLRRGVVSEHLRPNCLHASGAVFTERRPEEGEEAERMPGRPFCARCMTNVLRRFERLESVYLVVDGGDESSTANGSKKFHGYSRTYFEMVGVEGCDELRGPVVALQVLRESLIAAQRSASTPTWAEDMKFALLGWREENQT</sequence>
<gene>
    <name evidence="2" type="ORF">B0T17DRAFT_617482</name>
</gene>
<protein>
    <submittedName>
        <fullName evidence="2">Uncharacterized protein</fullName>
    </submittedName>
</protein>
<name>A0AA40C4S6_9PEZI</name>